<gene>
    <name evidence="2" type="ORF">CLV88_101381</name>
</gene>
<name>A0A2P8FJQ8_9RHOB</name>
<dbReference type="OrthoDB" id="7707276at2"/>
<evidence type="ECO:0000256" key="1">
    <source>
        <dbReference type="SAM" id="SignalP"/>
    </source>
</evidence>
<dbReference type="EMBL" id="PYGJ01000001">
    <property type="protein sequence ID" value="PSL21957.1"/>
    <property type="molecule type" value="Genomic_DNA"/>
</dbReference>
<evidence type="ECO:0000313" key="3">
    <source>
        <dbReference type="Proteomes" id="UP000240418"/>
    </source>
</evidence>
<reference evidence="2 3" key="1">
    <citation type="submission" date="2018-03" db="EMBL/GenBank/DDBJ databases">
        <title>Genomic Encyclopedia of Archaeal and Bacterial Type Strains, Phase II (KMG-II): from individual species to whole genera.</title>
        <authorList>
            <person name="Goeker M."/>
        </authorList>
    </citation>
    <scope>NUCLEOTIDE SEQUENCE [LARGE SCALE GENOMIC DNA]</scope>
    <source>
        <strain evidence="2 3">DSM 100673</strain>
    </source>
</reference>
<dbReference type="RefSeq" id="WP_106606669.1">
    <property type="nucleotide sequence ID" value="NZ_PYGJ01000001.1"/>
</dbReference>
<proteinExistence type="predicted"/>
<dbReference type="AlphaFoldDB" id="A0A2P8FJQ8"/>
<evidence type="ECO:0008006" key="4">
    <source>
        <dbReference type="Google" id="ProtNLM"/>
    </source>
</evidence>
<dbReference type="Proteomes" id="UP000240418">
    <property type="component" value="Unassembled WGS sequence"/>
</dbReference>
<keyword evidence="3" id="KW-1185">Reference proteome</keyword>
<feature type="signal peptide" evidence="1">
    <location>
        <begin position="1"/>
        <end position="28"/>
    </location>
</feature>
<feature type="chain" id="PRO_5015131193" description="Invasion protein IalB" evidence="1">
    <location>
        <begin position="29"/>
        <end position="178"/>
    </location>
</feature>
<accession>A0A2P8FJQ8</accession>
<evidence type="ECO:0000313" key="2">
    <source>
        <dbReference type="EMBL" id="PSL21957.1"/>
    </source>
</evidence>
<keyword evidence="1" id="KW-0732">Signal</keyword>
<organism evidence="2 3">
    <name type="scientific">Shimia abyssi</name>
    <dbReference type="NCBI Taxonomy" id="1662395"/>
    <lineage>
        <taxon>Bacteria</taxon>
        <taxon>Pseudomonadati</taxon>
        <taxon>Pseudomonadota</taxon>
        <taxon>Alphaproteobacteria</taxon>
        <taxon>Rhodobacterales</taxon>
        <taxon>Roseobacteraceae</taxon>
    </lineage>
</organism>
<protein>
    <recommendedName>
        <fullName evidence="4">Invasion protein IalB</fullName>
    </recommendedName>
</protein>
<comment type="caution">
    <text evidence="2">The sequence shown here is derived from an EMBL/GenBank/DDBJ whole genome shotgun (WGS) entry which is preliminary data.</text>
</comment>
<sequence length="178" mass="19450">MNTVKSVQTFLSGVAVGAMMLGASMAHAADENVLPTAGDSVETYWSAKYWTVFKNNSRQSCFIEWRSENSVVQAGMTKTQNAFYLGAFLKDVEPTEGDNDIAISLNGNVYVGKSTSVSRKLSGGLNGGYIVFDNPQFVRDLEEAREFVAFQGSPYTVTVKLKTPKNAVDRARTCMEGF</sequence>